<dbReference type="SMART" id="SM00267">
    <property type="entry name" value="GGDEF"/>
    <property type="match status" value="1"/>
</dbReference>
<evidence type="ECO:0000259" key="2">
    <source>
        <dbReference type="PROSITE" id="PS50883"/>
    </source>
</evidence>
<evidence type="ECO:0000259" key="3">
    <source>
        <dbReference type="PROSITE" id="PS50887"/>
    </source>
</evidence>
<keyword evidence="1" id="KW-1133">Transmembrane helix</keyword>
<dbReference type="PROSITE" id="PS50887">
    <property type="entry name" value="GGDEF"/>
    <property type="match status" value="1"/>
</dbReference>
<dbReference type="InterPro" id="IPR043128">
    <property type="entry name" value="Rev_trsase/Diguanyl_cyclase"/>
</dbReference>
<dbReference type="SUPFAM" id="SSF55073">
    <property type="entry name" value="Nucleotide cyclase"/>
    <property type="match status" value="1"/>
</dbReference>
<dbReference type="InterPro" id="IPR029787">
    <property type="entry name" value="Nucleotide_cyclase"/>
</dbReference>
<dbReference type="SUPFAM" id="SSF141868">
    <property type="entry name" value="EAL domain-like"/>
    <property type="match status" value="1"/>
</dbReference>
<proteinExistence type="predicted"/>
<feature type="transmembrane region" description="Helical" evidence="1">
    <location>
        <begin position="20"/>
        <end position="40"/>
    </location>
</feature>
<reference evidence="4 5" key="1">
    <citation type="submission" date="2024-06" db="EMBL/GenBank/DDBJ databases">
        <authorList>
            <person name="Chen R.Y."/>
        </authorList>
    </citation>
    <scope>NUCLEOTIDE SEQUENCE [LARGE SCALE GENOMIC DNA]</scope>
    <source>
        <strain evidence="4 5">D2</strain>
    </source>
</reference>
<dbReference type="Pfam" id="PF00990">
    <property type="entry name" value="GGDEF"/>
    <property type="match status" value="1"/>
</dbReference>
<dbReference type="Proteomes" id="UP001467690">
    <property type="component" value="Unassembled WGS sequence"/>
</dbReference>
<name>A0ABV1RCH2_9ALTE</name>
<feature type="transmembrane region" description="Helical" evidence="1">
    <location>
        <begin position="125"/>
        <end position="147"/>
    </location>
</feature>
<dbReference type="InterPro" id="IPR050706">
    <property type="entry name" value="Cyclic-di-GMP_PDE-like"/>
</dbReference>
<feature type="domain" description="GGDEF" evidence="3">
    <location>
        <begin position="237"/>
        <end position="369"/>
    </location>
</feature>
<keyword evidence="5" id="KW-1185">Reference proteome</keyword>
<accession>A0ABV1RCH2</accession>
<evidence type="ECO:0000313" key="5">
    <source>
        <dbReference type="Proteomes" id="UP001467690"/>
    </source>
</evidence>
<dbReference type="InterPro" id="IPR000160">
    <property type="entry name" value="GGDEF_dom"/>
</dbReference>
<dbReference type="Gene3D" id="3.20.20.450">
    <property type="entry name" value="EAL domain"/>
    <property type="match status" value="1"/>
</dbReference>
<dbReference type="SMART" id="SM00052">
    <property type="entry name" value="EAL"/>
    <property type="match status" value="1"/>
</dbReference>
<evidence type="ECO:0000256" key="1">
    <source>
        <dbReference type="SAM" id="Phobius"/>
    </source>
</evidence>
<comment type="caution">
    <text evidence="4">The sequence shown here is derived from an EMBL/GenBank/DDBJ whole genome shotgun (WGS) entry which is preliminary data.</text>
</comment>
<dbReference type="PROSITE" id="PS50883">
    <property type="entry name" value="EAL"/>
    <property type="match status" value="1"/>
</dbReference>
<organism evidence="4 5">
    <name type="scientific">Catenovulum sediminis</name>
    <dbReference type="NCBI Taxonomy" id="1740262"/>
    <lineage>
        <taxon>Bacteria</taxon>
        <taxon>Pseudomonadati</taxon>
        <taxon>Pseudomonadota</taxon>
        <taxon>Gammaproteobacteria</taxon>
        <taxon>Alteromonadales</taxon>
        <taxon>Alteromonadaceae</taxon>
        <taxon>Catenovulum</taxon>
    </lineage>
</organism>
<gene>
    <name evidence="4" type="ORF">ABS311_01830</name>
</gene>
<keyword evidence="1" id="KW-0472">Membrane</keyword>
<dbReference type="InterPro" id="IPR001633">
    <property type="entry name" value="EAL_dom"/>
</dbReference>
<keyword evidence="1" id="KW-0812">Transmembrane</keyword>
<feature type="domain" description="EAL" evidence="2">
    <location>
        <begin position="380"/>
        <end position="628"/>
    </location>
</feature>
<dbReference type="RefSeq" id="WP_143870978.1">
    <property type="nucleotide sequence ID" value="NZ_CP041660.1"/>
</dbReference>
<dbReference type="Pfam" id="PF00563">
    <property type="entry name" value="EAL"/>
    <property type="match status" value="1"/>
</dbReference>
<dbReference type="CDD" id="cd01948">
    <property type="entry name" value="EAL"/>
    <property type="match status" value="1"/>
</dbReference>
<dbReference type="PANTHER" id="PTHR33121">
    <property type="entry name" value="CYCLIC DI-GMP PHOSPHODIESTERASE PDEF"/>
    <property type="match status" value="1"/>
</dbReference>
<dbReference type="Gene3D" id="3.30.70.270">
    <property type="match status" value="1"/>
</dbReference>
<dbReference type="EMBL" id="JBELOE010000062">
    <property type="protein sequence ID" value="MER2490624.1"/>
    <property type="molecule type" value="Genomic_DNA"/>
</dbReference>
<protein>
    <submittedName>
        <fullName evidence="4">EAL domain-containing protein</fullName>
    </submittedName>
</protein>
<dbReference type="PANTHER" id="PTHR33121:SF32">
    <property type="entry name" value="RNASE E SPECIFICITY FACTOR CSRD"/>
    <property type="match status" value="1"/>
</dbReference>
<dbReference type="InterPro" id="IPR035919">
    <property type="entry name" value="EAL_sf"/>
</dbReference>
<evidence type="ECO:0000313" key="4">
    <source>
        <dbReference type="EMBL" id="MER2490624.1"/>
    </source>
</evidence>
<sequence length="628" mass="71968">MTTLPLKTFARTLHAWQHRLAYAITGFVLFSVSVWGYTIAKISEQHAEQVLFTLSHTADNTEQQSIVSLLAKHNGIIDIYYPNTGINIPIRPNVWLNWTRLSSKHQLSNGQAVQIRYLVLSGRHIILLTSALCSFWLIAMLAVWFAGHKTEQRVFSLERKARRLYQGRRPESHPKNETIFDILENLLDELTQARQEQNKVDKFIRVQTFLDPQTGIGNRVFFENRLEALLNIEEQVEQGSVIGIRLNDFERLEEKDATAAQELIGQFSQIVGQSLKRFPDAIFARYSRHDFAVLLTNVPLRDLEQLCKHLLRSLSHIRVPAPLDPDSFYHIGVATFKSGDQLTQVLLEADMALRSAQLQGSSNWFMYQETDRAKTMTMGSLQWRTLIEKTLMQQGLILYFQSVMQTQPRQTHHQEVLVRMRDNDGKILKAGLFMPMAHKCGLVKQIDKQVISKLFRLFEQDNNSQVACSVNLSADSITDKEFKAWFLAKLAEQPEHAKRLIIEITEHILVSHSDELSLFLQQLDKINVRILVDQVGQYVISSDYIKAHPVSYLKLHASIVRNIQSKSENQLFIRSLQGTCASTSIKIFAFGLETEAEWQTLKRLNVSGAQGEFFNPPEANLLMPDNHH</sequence>